<name>A0ABT2UCU4_9BACL</name>
<evidence type="ECO:0000313" key="2">
    <source>
        <dbReference type="Proteomes" id="UP001652445"/>
    </source>
</evidence>
<dbReference type="Proteomes" id="UP001652445">
    <property type="component" value="Unassembled WGS sequence"/>
</dbReference>
<sequence>MREVNVLPFAIREFAKCCDWLKKILLQRFDELSEAVEHLPQIVDLRMGRGLFMEVG</sequence>
<evidence type="ECO:0000313" key="1">
    <source>
        <dbReference type="EMBL" id="MCU6792455.1"/>
    </source>
</evidence>
<proteinExistence type="predicted"/>
<organism evidence="1 2">
    <name type="scientific">Paenibacillus baimaensis</name>
    <dbReference type="NCBI Taxonomy" id="2982185"/>
    <lineage>
        <taxon>Bacteria</taxon>
        <taxon>Bacillati</taxon>
        <taxon>Bacillota</taxon>
        <taxon>Bacilli</taxon>
        <taxon>Bacillales</taxon>
        <taxon>Paenibacillaceae</taxon>
        <taxon>Paenibacillus</taxon>
    </lineage>
</organism>
<keyword evidence="2" id="KW-1185">Reference proteome</keyword>
<dbReference type="EMBL" id="JAOQIO010000023">
    <property type="protein sequence ID" value="MCU6792455.1"/>
    <property type="molecule type" value="Genomic_DNA"/>
</dbReference>
<gene>
    <name evidence="1" type="ORF">OB236_09975</name>
</gene>
<reference evidence="1 2" key="1">
    <citation type="submission" date="2022-09" db="EMBL/GenBank/DDBJ databases">
        <authorList>
            <person name="Han X.L."/>
            <person name="Wang Q."/>
            <person name="Lu T."/>
        </authorList>
    </citation>
    <scope>NUCLEOTIDE SEQUENCE [LARGE SCALE GENOMIC DNA]</scope>
    <source>
        <strain evidence="1 2">WQ 127069</strain>
    </source>
</reference>
<comment type="caution">
    <text evidence="1">The sequence shown here is derived from an EMBL/GenBank/DDBJ whole genome shotgun (WGS) entry which is preliminary data.</text>
</comment>
<protein>
    <submittedName>
        <fullName evidence="1">Uncharacterized protein</fullName>
    </submittedName>
</protein>
<accession>A0ABT2UCU4</accession>